<dbReference type="Pfam" id="PF00589">
    <property type="entry name" value="Phage_integrase"/>
    <property type="match status" value="1"/>
</dbReference>
<feature type="domain" description="Tyr recombinase" evidence="2">
    <location>
        <begin position="1"/>
        <end position="65"/>
    </location>
</feature>
<dbReference type="Proteomes" id="UP001267878">
    <property type="component" value="Unassembled WGS sequence"/>
</dbReference>
<evidence type="ECO:0000313" key="3">
    <source>
        <dbReference type="EMBL" id="MDR7098615.1"/>
    </source>
</evidence>
<sequence length="89" mass="9619">MTAAVEAAGLEDVSFKTMRATYGKLLLIATKDIELVAKALGHSDSRITRKHYAALLPSELKAGIAKMSNLGIFAEPSKSRVRTKRSTSK</sequence>
<dbReference type="Gene3D" id="1.10.443.10">
    <property type="entry name" value="Intergrase catalytic core"/>
    <property type="match status" value="1"/>
</dbReference>
<keyword evidence="1" id="KW-0233">DNA recombination</keyword>
<proteinExistence type="predicted"/>
<accession>A0ABU1VMP9</accession>
<organism evidence="3 4">
    <name type="scientific">Agrilutibacter niabensis</name>
    <dbReference type="NCBI Taxonomy" id="380628"/>
    <lineage>
        <taxon>Bacteria</taxon>
        <taxon>Pseudomonadati</taxon>
        <taxon>Pseudomonadota</taxon>
        <taxon>Gammaproteobacteria</taxon>
        <taxon>Lysobacterales</taxon>
        <taxon>Lysobacteraceae</taxon>
        <taxon>Agrilutibacter</taxon>
    </lineage>
</organism>
<dbReference type="InterPro" id="IPR013762">
    <property type="entry name" value="Integrase-like_cat_sf"/>
</dbReference>
<keyword evidence="4" id="KW-1185">Reference proteome</keyword>
<dbReference type="PROSITE" id="PS51898">
    <property type="entry name" value="TYR_RECOMBINASE"/>
    <property type="match status" value="1"/>
</dbReference>
<gene>
    <name evidence="3" type="ORF">J2X04_000962</name>
</gene>
<evidence type="ECO:0000256" key="1">
    <source>
        <dbReference type="ARBA" id="ARBA00023172"/>
    </source>
</evidence>
<protein>
    <submittedName>
        <fullName evidence="3">Integrase</fullName>
    </submittedName>
</protein>
<dbReference type="SUPFAM" id="SSF56349">
    <property type="entry name" value="DNA breaking-rejoining enzymes"/>
    <property type="match status" value="1"/>
</dbReference>
<evidence type="ECO:0000313" key="4">
    <source>
        <dbReference type="Proteomes" id="UP001267878"/>
    </source>
</evidence>
<dbReference type="InterPro" id="IPR011010">
    <property type="entry name" value="DNA_brk_join_enz"/>
</dbReference>
<comment type="caution">
    <text evidence="3">The sequence shown here is derived from an EMBL/GenBank/DDBJ whole genome shotgun (WGS) entry which is preliminary data.</text>
</comment>
<reference evidence="3 4" key="1">
    <citation type="submission" date="2023-07" db="EMBL/GenBank/DDBJ databases">
        <title>Sorghum-associated microbial communities from plants grown in Nebraska, USA.</title>
        <authorList>
            <person name="Schachtman D."/>
        </authorList>
    </citation>
    <scope>NUCLEOTIDE SEQUENCE [LARGE SCALE GENOMIC DNA]</scope>
    <source>
        <strain evidence="3 4">BE187</strain>
    </source>
</reference>
<name>A0ABU1VMP9_9GAMM</name>
<dbReference type="EMBL" id="JAVDVW010000001">
    <property type="protein sequence ID" value="MDR7098615.1"/>
    <property type="molecule type" value="Genomic_DNA"/>
</dbReference>
<dbReference type="InterPro" id="IPR002104">
    <property type="entry name" value="Integrase_catalytic"/>
</dbReference>
<evidence type="ECO:0000259" key="2">
    <source>
        <dbReference type="PROSITE" id="PS51898"/>
    </source>
</evidence>